<organism evidence="12 13">
    <name type="scientific">Aphidius gifuensis</name>
    <name type="common">Parasitoid wasp</name>
    <dbReference type="NCBI Taxonomy" id="684658"/>
    <lineage>
        <taxon>Eukaryota</taxon>
        <taxon>Metazoa</taxon>
        <taxon>Ecdysozoa</taxon>
        <taxon>Arthropoda</taxon>
        <taxon>Hexapoda</taxon>
        <taxon>Insecta</taxon>
        <taxon>Pterygota</taxon>
        <taxon>Neoptera</taxon>
        <taxon>Endopterygota</taxon>
        <taxon>Hymenoptera</taxon>
        <taxon>Apocrita</taxon>
        <taxon>Ichneumonoidea</taxon>
        <taxon>Braconidae</taxon>
        <taxon>Aphidiinae</taxon>
        <taxon>Aphidius</taxon>
    </lineage>
</organism>
<evidence type="ECO:0000256" key="4">
    <source>
        <dbReference type="ARBA" id="ARBA00022737"/>
    </source>
</evidence>
<feature type="transmembrane region" description="Helical" evidence="9">
    <location>
        <begin position="1360"/>
        <end position="1382"/>
    </location>
</feature>
<evidence type="ECO:0000259" key="11">
    <source>
        <dbReference type="PROSITE" id="PS50929"/>
    </source>
</evidence>
<dbReference type="Proteomes" id="UP000639338">
    <property type="component" value="Unassembled WGS sequence"/>
</dbReference>
<dbReference type="Gene3D" id="3.40.50.300">
    <property type="entry name" value="P-loop containing nucleotide triphosphate hydrolases"/>
    <property type="match status" value="4"/>
</dbReference>
<dbReference type="InterPro" id="IPR011527">
    <property type="entry name" value="ABC1_TM_dom"/>
</dbReference>
<comment type="subcellular location">
    <subcellularLocation>
        <location evidence="1">Membrane</location>
        <topology evidence="1">Multi-pass membrane protein</topology>
    </subcellularLocation>
</comment>
<feature type="domain" description="ABC transmembrane type-1" evidence="11">
    <location>
        <begin position="1903"/>
        <end position="2210"/>
    </location>
</feature>
<feature type="transmembrane region" description="Helical" evidence="9">
    <location>
        <begin position="1287"/>
        <end position="1307"/>
    </location>
</feature>
<keyword evidence="8 9" id="KW-0472">Membrane</keyword>
<dbReference type="GO" id="GO:0016020">
    <property type="term" value="C:membrane"/>
    <property type="evidence" value="ECO:0007669"/>
    <property type="project" value="UniProtKB-SubCell"/>
</dbReference>
<dbReference type="EMBL" id="JACMRX010000003">
    <property type="protein sequence ID" value="KAF7993144.1"/>
    <property type="molecule type" value="Genomic_DNA"/>
</dbReference>
<dbReference type="InterPro" id="IPR027417">
    <property type="entry name" value="P-loop_NTPase"/>
</dbReference>
<feature type="transmembrane region" description="Helical" evidence="9">
    <location>
        <begin position="602"/>
        <end position="630"/>
    </location>
</feature>
<keyword evidence="6" id="KW-0067">ATP-binding</keyword>
<protein>
    <submittedName>
        <fullName evidence="12">Uncharacterized protein</fullName>
    </submittedName>
</protein>
<keyword evidence="13" id="KW-1185">Reference proteome</keyword>
<keyword evidence="5" id="KW-0547">Nucleotide-binding</keyword>
<feature type="transmembrane region" description="Helical" evidence="9">
    <location>
        <begin position="1977"/>
        <end position="2003"/>
    </location>
</feature>
<keyword evidence="7 9" id="KW-1133">Transmembrane helix</keyword>
<feature type="transmembrane region" description="Helical" evidence="9">
    <location>
        <begin position="215"/>
        <end position="234"/>
    </location>
</feature>
<feature type="transmembrane region" description="Helical" evidence="9">
    <location>
        <begin position="671"/>
        <end position="693"/>
    </location>
</feature>
<evidence type="ECO:0000313" key="13">
    <source>
        <dbReference type="Proteomes" id="UP000639338"/>
    </source>
</evidence>
<dbReference type="PANTHER" id="PTHR24223:SF415">
    <property type="entry name" value="FI20190P1"/>
    <property type="match status" value="1"/>
</dbReference>
<dbReference type="FunFam" id="3.40.50.300:FF:000973">
    <property type="entry name" value="Multidrug resistance-associated protein 4"/>
    <property type="match status" value="1"/>
</dbReference>
<dbReference type="SUPFAM" id="SSF90123">
    <property type="entry name" value="ABC transporter transmembrane region"/>
    <property type="match status" value="4"/>
</dbReference>
<dbReference type="GO" id="GO:0016887">
    <property type="term" value="F:ATP hydrolysis activity"/>
    <property type="evidence" value="ECO:0007669"/>
    <property type="project" value="InterPro"/>
</dbReference>
<dbReference type="InterPro" id="IPR017871">
    <property type="entry name" value="ABC_transporter-like_CS"/>
</dbReference>
<dbReference type="CDD" id="cd03244">
    <property type="entry name" value="ABCC_MRP_domain2"/>
    <property type="match status" value="1"/>
</dbReference>
<evidence type="ECO:0000256" key="2">
    <source>
        <dbReference type="ARBA" id="ARBA00022448"/>
    </source>
</evidence>
<feature type="domain" description="ABC transporter" evidence="10">
    <location>
        <begin position="2244"/>
        <end position="2473"/>
    </location>
</feature>
<feature type="transmembrane region" description="Helical" evidence="9">
    <location>
        <begin position="1486"/>
        <end position="1509"/>
    </location>
</feature>
<feature type="transmembrane region" description="Helical" evidence="9">
    <location>
        <begin position="773"/>
        <end position="791"/>
    </location>
</feature>
<sequence>MMNPGQSITPRLMDSFWTFYNNTIWNKIIKEKQVKKPQKNGNYTKRLERFWKKQSSNLYTFKINKKIENKDYKNNWTFRTYQSSSSGFEFFRAILMTFWYPIVVIGIGQFIDIVILQLLVPELQLILIQNYCRFEKDSSYETSLVTAFIFIIFLMLSLNRYIYYESQSIGVKITSACISLIRKKIIKLNLSILGSKTQRQVKEIFDNHIDNYGEFILNFNHLWIIPIQIIVIGILITKNIGIICFVIFIIFLCIVIPIDQLLRQLKKELKIDVFKITDRQVKTLTEFISSIRNFLTLIEIEEKKNYSTIQVNKLFSSTLIRDLFGKIYNQETCIIIGGQNSGKTNLIYLLLREIPCGVKKLFNHENQMILGKTLSLNNSSISYASQEPWIFTGNIMDNILYQEKFDPNRYLEVLRVCALTKDIAQLPEGDKTLIQKDNNILTYQQRVKINLARAVYKKVDVYLLDDPLTSLDPPARNYIFKQCIQIFLNGKSIILTTRPTQLFEPVDFIVFLNFGKTTWSNSYDELEKKSKKFKNIMKKFKPLKNDDNYFDYLNFDVIPTSPDEEITTPKIENTNNLNFMMINNYNYLMYNFKKYFIKPKSILMTIWIFLIFIIAQIFISGSELAIGYWIDWENLKFIFNNKTYDNDNKKKILSIIQINDKWLSSTTTFEYFSIFIITSIIIICLRNFFFISINIKFSMSLYKSSIKKLLNTQLAYFNKIYASDYHEKIIKRFADDLSYLDQELPKYLLKIFHKIVLVISIFLIVIFINVWMILPVVIVSLSFIVAFYFYLKTSRSVKAVTSHEKAELVQRVEDDLDGVLTIRSGGELIIEKYLSQLDDYQTNYDDAKKFEALATTTFDVCIDFITGSFILLSYFIILFGDDGSLLAGTVGLVFMQTNLLIGLTRTLVIDIIDLINCLIIFKKSLFFDDLPQENSDGQRPPPFWPSRGKISIKNSNKYNNQENNIQKNLINVVIEHGWKVGVWDDSKIGKNYLIELFYRLDNNDKEEIKIDGKNIKSIDLFDLRSRISIIPRNPLFIKGTVRYNMDPFEIYTNQMLYDALKEVGFREISLDLLLVEGGQNLTLGQRQLVCLAIAIIKNNRIIFMEEASTDIDHITDSLINKEFGCPHELLSDNPSGKFAALVKKSGKKNSEKLFQQAKIACRENTKQYSLELASSSSSISDIGDPLSPDRSEKLGDSLEREWQKEIDKLKNSEYKIDDDGKKNGKTLKPSLLNAIIRTFKWQYFHCGVFQFLQSILFQTLQPVFQGWVINYFDVNLGLKKTTRNEAYLSALGLVLTTLAIVFIMHHMNLSTQRIGMRVRVACSSLIYRKSLKLSQSALDSTGAGQIINLLSNDINRFDTVFMFLNYLWIVPIQIVVVGSIIWNSVGTVACAVGIGFLLIVSFPIMGAIAIFCGKLREVIADLTDQRVQLMSELVTGIQVVKMYAWEIPFDKIVSNIRRLEIKKISIASYCRGLYSSFMIFTERTTLFLTIITFLLMGNILTAEISFQLASYFNTLQMTTTIFFPMALIMLGETLISIKRIENFLLLDEVSKKLTGKVSMEFKRASANWINGQLPPTLCNISVKIEGGILCSLIGPVGSGKSSFLNMLLRELPLGAGNIELYHSDTQALKEGQSRSGFITNNHDIKISYASQDSWLFSGTVRDNILFGQDYDRIRYQQVTTVCSLIKDFKQFSNGDMTIIGERGAALSGGQRARVNLARAIYQQADIYLLDDPLSAVDTKVARRLFKDCIVDFLKDKTRILVTHQLHFLRQSDKIVLLERGLVKCQGTYDYLTKTSNEFNNLLDRMEEESTEDTTPDHLNITTNDNIEYNNQLISRRRRSSRMSSRRSSVRSIDSYYFASNDENDASKAEGKSSAQAEAIATGKLSNSVYTRYFKEGGGTVTLFFLIFFFILAQVASSMVDYWLSYLTNLENVRNAFTKETNQTILLNSDYLSIVNNSIFNSFNLLDDHGILPRNYTIYIYTVLIIACIILNIVRVFFFMMICMKASRKLHNEMFKNILNATIILNRFSKDTGAMDELLPKTMLEAVQIFLVMIGILVMIVIVNLWMLIPIFIIGIIFYNVRIYFLKTAQDLKRIEGTAKSPIFSHVSATLNGLPTIRSHSRTIQTMLINEFDKHQDNHTSVWYLIISIASAFGMLLDLISCVFIAYLCFSLILMDPSEISSGSVGLAISQCLILTGMLQIGVRQSADIQSQMTAIERILQYTDLPKEKLLDSISTSSWPSHGRIQFKNVSMSYTINDPPVLKNLNVTIEPCWKVGVVGRTGAGKSSLISALFRLTGEGLRGSIIIDEKDTSKINLQDLRSSISIIPQEPVLFSQSLRYNLDPFEKYQDGALFDALREVELADYKLDEMVTEGGTNFSVGQRQLICLARAILRSNKILVLDEATANIDTRTDALIQRTIQHKFHNCTVITIAHRLDTIIDSDRIIVMDNGTIVEFDSPYKLLINKPSGHFSKMVEQLGSSMAENLLEQATASYHKKNDNITRHNLNDHNDKLEVESVYL</sequence>
<dbReference type="Gene3D" id="1.20.1560.10">
    <property type="entry name" value="ABC transporter type 1, transmembrane domain"/>
    <property type="match status" value="4"/>
</dbReference>
<reference evidence="12 13" key="1">
    <citation type="submission" date="2020-08" db="EMBL/GenBank/DDBJ databases">
        <title>Aphidius gifuensis genome sequencing and assembly.</title>
        <authorList>
            <person name="Du Z."/>
        </authorList>
    </citation>
    <scope>NUCLEOTIDE SEQUENCE [LARGE SCALE GENOMIC DNA]</scope>
    <source>
        <strain evidence="12">YNYX2018</strain>
        <tissue evidence="12">Adults</tissue>
    </source>
</reference>
<evidence type="ECO:0000256" key="5">
    <source>
        <dbReference type="ARBA" id="ARBA00022741"/>
    </source>
</evidence>
<dbReference type="PROSITE" id="PS50929">
    <property type="entry name" value="ABC_TM1F"/>
    <property type="match status" value="4"/>
</dbReference>
<evidence type="ECO:0000256" key="1">
    <source>
        <dbReference type="ARBA" id="ARBA00004141"/>
    </source>
</evidence>
<dbReference type="SMART" id="SM00382">
    <property type="entry name" value="AAA"/>
    <property type="match status" value="3"/>
</dbReference>
<evidence type="ECO:0000256" key="9">
    <source>
        <dbReference type="SAM" id="Phobius"/>
    </source>
</evidence>
<dbReference type="FunFam" id="1.20.1560.10:FF:000026">
    <property type="entry name" value="Multidrug resistance-associated protein lethal(2)03659"/>
    <property type="match status" value="1"/>
</dbReference>
<evidence type="ECO:0000259" key="10">
    <source>
        <dbReference type="PROSITE" id="PS50893"/>
    </source>
</evidence>
<evidence type="ECO:0000256" key="8">
    <source>
        <dbReference type="ARBA" id="ARBA00023136"/>
    </source>
</evidence>
<feature type="transmembrane region" description="Helical" evidence="9">
    <location>
        <begin position="1388"/>
        <end position="1412"/>
    </location>
</feature>
<feature type="transmembrane region" description="Helical" evidence="9">
    <location>
        <begin position="1515"/>
        <end position="1535"/>
    </location>
</feature>
<feature type="domain" description="ABC transmembrane type-1" evidence="11">
    <location>
        <begin position="1254"/>
        <end position="1531"/>
    </location>
</feature>
<feature type="domain" description="ABC transporter" evidence="10">
    <location>
        <begin position="950"/>
        <end position="1182"/>
    </location>
</feature>
<keyword evidence="4" id="KW-0677">Repeat</keyword>
<dbReference type="CDD" id="cd03250">
    <property type="entry name" value="ABCC_MRP_domain1"/>
    <property type="match status" value="1"/>
</dbReference>
<dbReference type="SUPFAM" id="SSF52540">
    <property type="entry name" value="P-loop containing nucleoside triphosphate hydrolases"/>
    <property type="match status" value="4"/>
</dbReference>
<feature type="transmembrane region" description="Helical" evidence="9">
    <location>
        <begin position="747"/>
        <end position="767"/>
    </location>
</feature>
<feature type="transmembrane region" description="Helical" evidence="9">
    <location>
        <begin position="899"/>
        <end position="921"/>
    </location>
</feature>
<dbReference type="InterPro" id="IPR050173">
    <property type="entry name" value="ABC_transporter_C-like"/>
</dbReference>
<dbReference type="InterPro" id="IPR003593">
    <property type="entry name" value="AAA+_ATPase"/>
</dbReference>
<keyword evidence="3 9" id="KW-0812">Transmembrane</keyword>
<dbReference type="OrthoDB" id="6500128at2759"/>
<dbReference type="GO" id="GO:0005524">
    <property type="term" value="F:ATP binding"/>
    <property type="evidence" value="ECO:0007669"/>
    <property type="project" value="UniProtKB-KW"/>
</dbReference>
<evidence type="ECO:0000256" key="6">
    <source>
        <dbReference type="ARBA" id="ARBA00022840"/>
    </source>
</evidence>
<feature type="transmembrane region" description="Helical" evidence="9">
    <location>
        <begin position="2141"/>
        <end position="2172"/>
    </location>
</feature>
<dbReference type="PROSITE" id="PS50893">
    <property type="entry name" value="ABC_TRANSPORTER_2"/>
    <property type="match status" value="4"/>
</dbReference>
<feature type="transmembrane region" description="Helical" evidence="9">
    <location>
        <begin position="140"/>
        <end position="158"/>
    </location>
</feature>
<feature type="domain" description="ABC transporter" evidence="10">
    <location>
        <begin position="1544"/>
        <end position="1804"/>
    </location>
</feature>
<proteinExistence type="predicted"/>
<feature type="transmembrane region" description="Helical" evidence="9">
    <location>
        <begin position="1243"/>
        <end position="1267"/>
    </location>
</feature>
<dbReference type="FunFam" id="1.20.1560.10:FF:000014">
    <property type="entry name" value="Multidrug resistance-associated protein member 4"/>
    <property type="match status" value="1"/>
</dbReference>
<dbReference type="PANTHER" id="PTHR24223">
    <property type="entry name" value="ATP-BINDING CASSETTE SUB-FAMILY C"/>
    <property type="match status" value="1"/>
</dbReference>
<dbReference type="Pfam" id="PF00664">
    <property type="entry name" value="ABC_membrane"/>
    <property type="match status" value="3"/>
</dbReference>
<comment type="caution">
    <text evidence="12">The sequence shown here is derived from an EMBL/GenBank/DDBJ whole genome shotgun (WGS) entry which is preliminary data.</text>
</comment>
<name>A0A834XXV2_APHGI</name>
<dbReference type="FunFam" id="3.40.50.300:FF:000163">
    <property type="entry name" value="Multidrug resistance-associated protein member 4"/>
    <property type="match status" value="1"/>
</dbReference>
<feature type="domain" description="ABC transmembrane type-1" evidence="11">
    <location>
        <begin position="93"/>
        <end position="292"/>
    </location>
</feature>
<accession>A0A834XXV2</accession>
<feature type="domain" description="ABC transporter" evidence="10">
    <location>
        <begin position="295"/>
        <end position="539"/>
    </location>
</feature>
<dbReference type="Pfam" id="PF00005">
    <property type="entry name" value="ABC_tran"/>
    <property type="match status" value="4"/>
</dbReference>
<evidence type="ECO:0000256" key="3">
    <source>
        <dbReference type="ARBA" id="ARBA00022692"/>
    </source>
</evidence>
<feature type="domain" description="ABC transmembrane type-1" evidence="11">
    <location>
        <begin position="671"/>
        <end position="916"/>
    </location>
</feature>
<feature type="transmembrane region" description="Helical" evidence="9">
    <location>
        <begin position="240"/>
        <end position="258"/>
    </location>
</feature>
<dbReference type="PROSITE" id="PS00211">
    <property type="entry name" value="ABC_TRANSPORTER_1"/>
    <property type="match status" value="2"/>
</dbReference>
<dbReference type="InterPro" id="IPR036640">
    <property type="entry name" value="ABC1_TM_sf"/>
</dbReference>
<gene>
    <name evidence="12" type="ORF">HCN44_005925</name>
</gene>
<dbReference type="GO" id="GO:0140359">
    <property type="term" value="F:ABC-type transporter activity"/>
    <property type="evidence" value="ECO:0007669"/>
    <property type="project" value="InterPro"/>
</dbReference>
<evidence type="ECO:0000313" key="12">
    <source>
        <dbReference type="EMBL" id="KAF7993144.1"/>
    </source>
</evidence>
<evidence type="ECO:0000256" key="7">
    <source>
        <dbReference type="ARBA" id="ARBA00022989"/>
    </source>
</evidence>
<feature type="transmembrane region" description="Helical" evidence="9">
    <location>
        <begin position="2048"/>
        <end position="2078"/>
    </location>
</feature>
<keyword evidence="2" id="KW-0813">Transport</keyword>
<feature type="transmembrane region" description="Helical" evidence="9">
    <location>
        <begin position="858"/>
        <end position="879"/>
    </location>
</feature>
<feature type="transmembrane region" description="Helical" evidence="9">
    <location>
        <begin position="98"/>
        <end position="120"/>
    </location>
</feature>
<feature type="transmembrane region" description="Helical" evidence="9">
    <location>
        <begin position="1900"/>
        <end position="1923"/>
    </location>
</feature>
<dbReference type="InterPro" id="IPR003439">
    <property type="entry name" value="ABC_transporter-like_ATP-bd"/>
</dbReference>